<dbReference type="PANTHER" id="PTHR48475">
    <property type="entry name" value="RIBONUCLEASE H"/>
    <property type="match status" value="1"/>
</dbReference>
<dbReference type="GO" id="GO:0016787">
    <property type="term" value="F:hydrolase activity"/>
    <property type="evidence" value="ECO:0007669"/>
    <property type="project" value="UniProtKB-KW"/>
</dbReference>
<evidence type="ECO:0000313" key="10">
    <source>
        <dbReference type="Proteomes" id="UP000585474"/>
    </source>
</evidence>
<comment type="caution">
    <text evidence="9">The sequence shown here is derived from an EMBL/GenBank/DDBJ whole genome shotgun (WGS) entry which is preliminary data.</text>
</comment>
<evidence type="ECO:0000256" key="1">
    <source>
        <dbReference type="ARBA" id="ARBA00022679"/>
    </source>
</evidence>
<dbReference type="EMBL" id="BJWL01000022">
    <property type="protein sequence ID" value="GFZ11353.1"/>
    <property type="molecule type" value="Genomic_DNA"/>
</dbReference>
<feature type="region of interest" description="Disordered" evidence="7">
    <location>
        <begin position="28"/>
        <end position="48"/>
    </location>
</feature>
<keyword evidence="2" id="KW-0548">Nucleotidyltransferase</keyword>
<keyword evidence="1" id="KW-0808">Transferase</keyword>
<evidence type="ECO:0000256" key="4">
    <source>
        <dbReference type="ARBA" id="ARBA00022759"/>
    </source>
</evidence>
<keyword evidence="4" id="KW-0255">Endonuclease</keyword>
<dbReference type="GO" id="GO:0004519">
    <property type="term" value="F:endonuclease activity"/>
    <property type="evidence" value="ECO:0007669"/>
    <property type="project" value="UniProtKB-KW"/>
</dbReference>
<evidence type="ECO:0000313" key="9">
    <source>
        <dbReference type="EMBL" id="GFZ11353.1"/>
    </source>
</evidence>
<keyword evidence="3" id="KW-0540">Nuclease</keyword>
<keyword evidence="10" id="KW-1185">Reference proteome</keyword>
<sequence>MPRGPCGHRAGRYIADLIKKRYLKKFVADRPRPDSPDRGYADNRPTTGDIQTIHGGFGLRGCSTSSQKRHTKEDNGRVEEEVYNLSMPIILIDNGNSVDILFISAFDKMRIGLDRLHPFHSPLVGFGGGYIHHLGWIKLPLTLGVVPHQTTVWQDFIVVDCPSPYNSILGKVRATKKFPAKRVYGIVPPPLLIVPNMGEEPIFYLSMSPTAVSEVIVKEEDKVQRLVYYVSKVLLGVETRYLKIKKLAYTLIIAARKLCHYFQAHPIGVFIDQPLKQILQQLDTSGQLLKWSIELSEFHINYRPRMAIKTQALADFIAEFTYGIAPNPKMEALEEHNQDDDLAKWKSFVDGSSNQHYKKNVKQ</sequence>
<dbReference type="SUPFAM" id="SSF56672">
    <property type="entry name" value="DNA/RNA polymerases"/>
    <property type="match status" value="1"/>
</dbReference>
<name>A0A7J0GKM9_9ERIC</name>
<feature type="compositionally biased region" description="Basic and acidic residues" evidence="7">
    <location>
        <begin position="28"/>
        <end position="41"/>
    </location>
</feature>
<dbReference type="InterPro" id="IPR043502">
    <property type="entry name" value="DNA/RNA_pol_sf"/>
</dbReference>
<reference evidence="9 10" key="1">
    <citation type="submission" date="2019-07" db="EMBL/GenBank/DDBJ databases">
        <title>De Novo Assembly of kiwifruit Actinidia rufa.</title>
        <authorList>
            <person name="Sugita-Konishi S."/>
            <person name="Sato K."/>
            <person name="Mori E."/>
            <person name="Abe Y."/>
            <person name="Kisaki G."/>
            <person name="Hamano K."/>
            <person name="Suezawa K."/>
            <person name="Otani M."/>
            <person name="Fukuda T."/>
            <person name="Manabe T."/>
            <person name="Gomi K."/>
            <person name="Tabuchi M."/>
            <person name="Akimitsu K."/>
            <person name="Kataoka I."/>
        </authorList>
    </citation>
    <scope>NUCLEOTIDE SEQUENCE [LARGE SCALE GENOMIC DNA]</scope>
    <source>
        <strain evidence="10">cv. Fuchu</strain>
    </source>
</reference>
<proteinExistence type="predicted"/>
<evidence type="ECO:0000256" key="2">
    <source>
        <dbReference type="ARBA" id="ARBA00022695"/>
    </source>
</evidence>
<keyword evidence="6" id="KW-0695">RNA-directed DNA polymerase</keyword>
<dbReference type="PANTHER" id="PTHR48475:SF2">
    <property type="entry name" value="RIBONUCLEASE H"/>
    <property type="match status" value="1"/>
</dbReference>
<keyword evidence="5" id="KW-0378">Hydrolase</keyword>
<evidence type="ECO:0000256" key="7">
    <source>
        <dbReference type="SAM" id="MobiDB-lite"/>
    </source>
</evidence>
<dbReference type="AlphaFoldDB" id="A0A7J0GKM9"/>
<dbReference type="InterPro" id="IPR041373">
    <property type="entry name" value="RT_RNaseH"/>
</dbReference>
<organism evidence="9 10">
    <name type="scientific">Actinidia rufa</name>
    <dbReference type="NCBI Taxonomy" id="165716"/>
    <lineage>
        <taxon>Eukaryota</taxon>
        <taxon>Viridiplantae</taxon>
        <taxon>Streptophyta</taxon>
        <taxon>Embryophyta</taxon>
        <taxon>Tracheophyta</taxon>
        <taxon>Spermatophyta</taxon>
        <taxon>Magnoliopsida</taxon>
        <taxon>eudicotyledons</taxon>
        <taxon>Gunneridae</taxon>
        <taxon>Pentapetalae</taxon>
        <taxon>asterids</taxon>
        <taxon>Ericales</taxon>
        <taxon>Actinidiaceae</taxon>
        <taxon>Actinidia</taxon>
    </lineage>
</organism>
<evidence type="ECO:0000256" key="3">
    <source>
        <dbReference type="ARBA" id="ARBA00022722"/>
    </source>
</evidence>
<feature type="domain" description="Reverse transcriptase RNase H-like" evidence="8">
    <location>
        <begin position="202"/>
        <end position="298"/>
    </location>
</feature>
<evidence type="ECO:0000256" key="6">
    <source>
        <dbReference type="ARBA" id="ARBA00022918"/>
    </source>
</evidence>
<dbReference type="GO" id="GO:0003964">
    <property type="term" value="F:RNA-directed DNA polymerase activity"/>
    <property type="evidence" value="ECO:0007669"/>
    <property type="project" value="UniProtKB-KW"/>
</dbReference>
<evidence type="ECO:0000256" key="5">
    <source>
        <dbReference type="ARBA" id="ARBA00022801"/>
    </source>
</evidence>
<dbReference type="Pfam" id="PF17917">
    <property type="entry name" value="RT_RNaseH"/>
    <property type="match status" value="1"/>
</dbReference>
<dbReference type="OrthoDB" id="427924at2759"/>
<protein>
    <recommendedName>
        <fullName evidence="8">Reverse transcriptase RNase H-like domain-containing protein</fullName>
    </recommendedName>
</protein>
<dbReference type="Proteomes" id="UP000585474">
    <property type="component" value="Unassembled WGS sequence"/>
</dbReference>
<accession>A0A7J0GKM9</accession>
<evidence type="ECO:0000259" key="8">
    <source>
        <dbReference type="Pfam" id="PF17917"/>
    </source>
</evidence>
<gene>
    <name evidence="9" type="ORF">Acr_22g0007510</name>
</gene>